<dbReference type="PANTHER" id="PTHR12064">
    <property type="entry name" value="METAL TRANSPORTER CNNM"/>
    <property type="match status" value="1"/>
</dbReference>
<dbReference type="PROSITE" id="PS51846">
    <property type="entry name" value="CNNM"/>
    <property type="match status" value="1"/>
</dbReference>
<dbReference type="CDD" id="cd04590">
    <property type="entry name" value="CBS_pair_CorC_HlyC_assoc"/>
    <property type="match status" value="1"/>
</dbReference>
<sequence length="581" mass="63599">MLEMVGSTSASRILLLAAVNGLAGTTRRLEAAESESSSMQALRIIALVILLLLSASFSGLGLGLMSLDLIGLEIVVSAGEDEHATPKEKKNRDAARRIIPIRQKGNLLLTTLLLGNVSVNSLTSILMADMTSGFLGFLSSTILIVLFGEIVPQALCTRHALVIGAKAVPFVRVLIAVFYIFAKPVSMVLDATLCEEIGMVFTKSQLHEMIEIHESQKMIDSDEGDILRGAMSYRNKHYDASRKSFHASNIPSTSHFCATICSTFVMVMHFLNGYELHVTAVLDQHTIQKIMESGFSRIPIFETNVNNIISVISVKDLVFVDPKEQAPALSSFIHVFGRSAHRVDGNCRLDKLLQIFKTEGEHLALVKNTPADVENEPFFQLEGVVTLEDVLEEILQVEILDEGDVADNGHIHDRKRQLSRQYGHGGRLSLADLCGNDGNDTNIHELAAHVQETNAVFQAKTTDGDAISTLSLADFFLTCPIVELGGDDGDSEDLLTKGVVASHCIIVLDGRVRVDHGNPTASEAGPWTVFAAESLTTQEGMYISDVSVRPHPEYRARCLRVLRSDFQQKLHPFGRRHSHAV</sequence>
<feature type="transmembrane region" description="Helical" evidence="6">
    <location>
        <begin position="163"/>
        <end position="182"/>
    </location>
</feature>
<keyword evidence="3 5" id="KW-1133">Transmembrane helix</keyword>
<dbReference type="InterPro" id="IPR046342">
    <property type="entry name" value="CBS_dom_sf"/>
</dbReference>
<evidence type="ECO:0000313" key="8">
    <source>
        <dbReference type="EMBL" id="DAZ99811.1"/>
    </source>
</evidence>
<protein>
    <recommendedName>
        <fullName evidence="7">CNNM transmembrane domain-containing protein</fullName>
    </recommendedName>
</protein>
<keyword evidence="9" id="KW-1185">Reference proteome</keyword>
<name>A0AAV2YZI5_9STRA</name>
<keyword evidence="4 5" id="KW-0472">Membrane</keyword>
<evidence type="ECO:0000256" key="6">
    <source>
        <dbReference type="SAM" id="Phobius"/>
    </source>
</evidence>
<comment type="caution">
    <text evidence="8">The sequence shown here is derived from an EMBL/GenBank/DDBJ whole genome shotgun (WGS) entry which is preliminary data.</text>
</comment>
<feature type="transmembrane region" description="Helical" evidence="6">
    <location>
        <begin position="41"/>
        <end position="64"/>
    </location>
</feature>
<dbReference type="Pfam" id="PF01595">
    <property type="entry name" value="CNNM"/>
    <property type="match status" value="1"/>
</dbReference>
<feature type="transmembrane region" description="Helical" evidence="6">
    <location>
        <begin position="134"/>
        <end position="151"/>
    </location>
</feature>
<evidence type="ECO:0000256" key="4">
    <source>
        <dbReference type="ARBA" id="ARBA00023136"/>
    </source>
</evidence>
<reference evidence="8" key="2">
    <citation type="journal article" date="2023" name="Microbiol Resour">
        <title>Decontamination and Annotation of the Draft Genome Sequence of the Oomycete Lagenidium giganteum ARSEF 373.</title>
        <authorList>
            <person name="Morgan W.R."/>
            <person name="Tartar A."/>
        </authorList>
    </citation>
    <scope>NUCLEOTIDE SEQUENCE</scope>
    <source>
        <strain evidence="8">ARSEF 373</strain>
    </source>
</reference>
<reference evidence="8" key="1">
    <citation type="submission" date="2022-11" db="EMBL/GenBank/DDBJ databases">
        <authorList>
            <person name="Morgan W.R."/>
            <person name="Tartar A."/>
        </authorList>
    </citation>
    <scope>NUCLEOTIDE SEQUENCE</scope>
    <source>
        <strain evidence="8">ARSEF 373</strain>
    </source>
</reference>
<proteinExistence type="predicted"/>
<dbReference type="InterPro" id="IPR044751">
    <property type="entry name" value="Ion_transp-like_CBS"/>
</dbReference>
<dbReference type="Proteomes" id="UP001146120">
    <property type="component" value="Unassembled WGS sequence"/>
</dbReference>
<evidence type="ECO:0000256" key="5">
    <source>
        <dbReference type="PROSITE-ProRule" id="PRU01193"/>
    </source>
</evidence>
<dbReference type="SUPFAM" id="SSF54631">
    <property type="entry name" value="CBS-domain pair"/>
    <property type="match status" value="1"/>
</dbReference>
<dbReference type="EMBL" id="DAKRPA010000076">
    <property type="protein sequence ID" value="DAZ99811.1"/>
    <property type="molecule type" value="Genomic_DNA"/>
</dbReference>
<dbReference type="InterPro" id="IPR002550">
    <property type="entry name" value="CNNM"/>
</dbReference>
<evidence type="ECO:0000256" key="2">
    <source>
        <dbReference type="ARBA" id="ARBA00022692"/>
    </source>
</evidence>
<evidence type="ECO:0000256" key="3">
    <source>
        <dbReference type="ARBA" id="ARBA00022989"/>
    </source>
</evidence>
<organism evidence="8 9">
    <name type="scientific">Lagenidium giganteum</name>
    <dbReference type="NCBI Taxonomy" id="4803"/>
    <lineage>
        <taxon>Eukaryota</taxon>
        <taxon>Sar</taxon>
        <taxon>Stramenopiles</taxon>
        <taxon>Oomycota</taxon>
        <taxon>Peronosporomycetes</taxon>
        <taxon>Pythiales</taxon>
        <taxon>Pythiaceae</taxon>
    </lineage>
</organism>
<dbReference type="InterPro" id="IPR045095">
    <property type="entry name" value="ACDP"/>
</dbReference>
<dbReference type="AlphaFoldDB" id="A0AAV2YZI5"/>
<gene>
    <name evidence="8" type="ORF">N0F65_001320</name>
</gene>
<dbReference type="GO" id="GO:0016020">
    <property type="term" value="C:membrane"/>
    <property type="evidence" value="ECO:0007669"/>
    <property type="project" value="UniProtKB-SubCell"/>
</dbReference>
<comment type="subcellular location">
    <subcellularLocation>
        <location evidence="1">Membrane</location>
        <topology evidence="1">Multi-pass membrane protein</topology>
    </subcellularLocation>
</comment>
<accession>A0AAV2YZI5</accession>
<keyword evidence="2 5" id="KW-0812">Transmembrane</keyword>
<feature type="domain" description="CNNM transmembrane" evidence="7">
    <location>
        <begin position="36"/>
        <end position="223"/>
    </location>
</feature>
<dbReference type="Gene3D" id="3.10.580.10">
    <property type="entry name" value="CBS-domain"/>
    <property type="match status" value="1"/>
</dbReference>
<evidence type="ECO:0000313" key="9">
    <source>
        <dbReference type="Proteomes" id="UP001146120"/>
    </source>
</evidence>
<dbReference type="GO" id="GO:0010960">
    <property type="term" value="P:magnesium ion homeostasis"/>
    <property type="evidence" value="ECO:0007669"/>
    <property type="project" value="InterPro"/>
</dbReference>
<dbReference type="PANTHER" id="PTHR12064:SF94">
    <property type="entry name" value="UNEXTENDED PROTEIN"/>
    <property type="match status" value="1"/>
</dbReference>
<evidence type="ECO:0000256" key="1">
    <source>
        <dbReference type="ARBA" id="ARBA00004141"/>
    </source>
</evidence>
<evidence type="ECO:0000259" key="7">
    <source>
        <dbReference type="PROSITE" id="PS51846"/>
    </source>
</evidence>